<dbReference type="AlphaFoldDB" id="A0A841ZMZ5"/>
<reference evidence="1 2" key="1">
    <citation type="submission" date="2020-03" db="EMBL/GenBank/DDBJ databases">
        <title>Soil Listeria distribution.</title>
        <authorList>
            <person name="Liao J."/>
            <person name="Wiedmann M."/>
        </authorList>
    </citation>
    <scope>NUCLEOTIDE SEQUENCE [LARGE SCALE GENOMIC DNA]</scope>
    <source>
        <strain evidence="1 2">FSL L7-1507</strain>
    </source>
</reference>
<evidence type="ECO:0000313" key="2">
    <source>
        <dbReference type="Proteomes" id="UP000559885"/>
    </source>
</evidence>
<dbReference type="Proteomes" id="UP000559885">
    <property type="component" value="Unassembled WGS sequence"/>
</dbReference>
<gene>
    <name evidence="1" type="ORF">HB912_07675</name>
</gene>
<evidence type="ECO:0000313" key="1">
    <source>
        <dbReference type="EMBL" id="MBC1521523.1"/>
    </source>
</evidence>
<dbReference type="EMBL" id="JAARRM010000002">
    <property type="protein sequence ID" value="MBC1521523.1"/>
    <property type="molecule type" value="Genomic_DNA"/>
</dbReference>
<name>A0A841ZMZ5_9LIST</name>
<proteinExistence type="predicted"/>
<sequence>MEKELAFGWKVQSNQEVRVFRDGEGGIALFLEENPFNFGGEPPSCLFKLTEEECELQSFSNFVTSVKITLEKQVQIKWQKDFVENLSAEEGVFAFQQEQE</sequence>
<dbReference type="RefSeq" id="WP_185373498.1">
    <property type="nucleotide sequence ID" value="NZ_JAARRM010000002.1"/>
</dbReference>
<comment type="caution">
    <text evidence="1">The sequence shown here is derived from an EMBL/GenBank/DDBJ whole genome shotgun (WGS) entry which is preliminary data.</text>
</comment>
<protein>
    <submittedName>
        <fullName evidence="1">Uncharacterized protein</fullName>
    </submittedName>
</protein>
<accession>A0A841ZMZ5</accession>
<organism evidence="1 2">
    <name type="scientific">Listeria aquatica</name>
    <dbReference type="NCBI Taxonomy" id="1494960"/>
    <lineage>
        <taxon>Bacteria</taxon>
        <taxon>Bacillati</taxon>
        <taxon>Bacillota</taxon>
        <taxon>Bacilli</taxon>
        <taxon>Bacillales</taxon>
        <taxon>Listeriaceae</taxon>
        <taxon>Listeria</taxon>
    </lineage>
</organism>